<dbReference type="InParanoid" id="D2VSL3"/>
<accession>D2VSL3</accession>
<evidence type="ECO:0000313" key="3">
    <source>
        <dbReference type="EMBL" id="EFC40142.1"/>
    </source>
</evidence>
<dbReference type="AlphaFoldDB" id="D2VSL3"/>
<feature type="compositionally biased region" description="Polar residues" evidence="1">
    <location>
        <begin position="206"/>
        <end position="231"/>
    </location>
</feature>
<feature type="compositionally biased region" description="Low complexity" evidence="1">
    <location>
        <begin position="134"/>
        <end position="147"/>
    </location>
</feature>
<dbReference type="GeneID" id="8854588"/>
<keyword evidence="2" id="KW-0732">Signal</keyword>
<dbReference type="VEuPathDB" id="AmoebaDB:NAEGRDRAFT_71980"/>
<dbReference type="KEGG" id="ngr:NAEGRDRAFT_71980"/>
<evidence type="ECO:0000256" key="1">
    <source>
        <dbReference type="SAM" id="MobiDB-lite"/>
    </source>
</evidence>
<sequence length="261" mass="29438">MFHVLLLIIAKILDTLYSSFVFEVESISNNGSTSIITNRRGNSSDNITDEDNDDEPPLSKQHSKREHITFQTPSSTPSSDLNPISKPSNHPLRRMSNLFFFNNDSIDTRLDELIDDDSILWRKRAISAPSDVLPSPSNSPESNTNNEQNDNMILIEDTHKQLSTLNEEQYSEQQQPILTTNDEAQPAMNIIEEHSSNNSKRRGFLTKSSSTNTPPQRTKQKTSPTTNGSSFTPPPLGKGNSFVELRKQLTEFEFPKKKSED</sequence>
<evidence type="ECO:0000313" key="4">
    <source>
        <dbReference type="Proteomes" id="UP000006671"/>
    </source>
</evidence>
<feature type="region of interest" description="Disordered" evidence="1">
    <location>
        <begin position="129"/>
        <end position="149"/>
    </location>
</feature>
<dbReference type="Proteomes" id="UP000006671">
    <property type="component" value="Unassembled WGS sequence"/>
</dbReference>
<keyword evidence="4" id="KW-1185">Reference proteome</keyword>
<feature type="region of interest" description="Disordered" evidence="1">
    <location>
        <begin position="192"/>
        <end position="242"/>
    </location>
</feature>
<protein>
    <submittedName>
        <fullName evidence="3">Predicted protein</fullName>
    </submittedName>
</protein>
<feature type="chain" id="PRO_5003038669" evidence="2">
    <location>
        <begin position="19"/>
        <end position="261"/>
    </location>
</feature>
<dbReference type="RefSeq" id="XP_002672886.1">
    <property type="nucleotide sequence ID" value="XM_002672840.1"/>
</dbReference>
<feature type="compositionally biased region" description="Acidic residues" evidence="1">
    <location>
        <begin position="47"/>
        <end position="56"/>
    </location>
</feature>
<feature type="compositionally biased region" description="Polar residues" evidence="1">
    <location>
        <begin position="69"/>
        <end position="88"/>
    </location>
</feature>
<proteinExistence type="predicted"/>
<feature type="signal peptide" evidence="2">
    <location>
        <begin position="1"/>
        <end position="18"/>
    </location>
</feature>
<name>D2VSL3_NAEGR</name>
<organism evidence="4">
    <name type="scientific">Naegleria gruberi</name>
    <name type="common">Amoeba</name>
    <dbReference type="NCBI Taxonomy" id="5762"/>
    <lineage>
        <taxon>Eukaryota</taxon>
        <taxon>Discoba</taxon>
        <taxon>Heterolobosea</taxon>
        <taxon>Tetramitia</taxon>
        <taxon>Eutetramitia</taxon>
        <taxon>Vahlkampfiidae</taxon>
        <taxon>Naegleria</taxon>
    </lineage>
</organism>
<reference evidence="3 4" key="1">
    <citation type="journal article" date="2010" name="Cell">
        <title>The genome of Naegleria gruberi illuminates early eukaryotic versatility.</title>
        <authorList>
            <person name="Fritz-Laylin L.K."/>
            <person name="Prochnik S.E."/>
            <person name="Ginger M.L."/>
            <person name="Dacks J.B."/>
            <person name="Carpenter M.L."/>
            <person name="Field M.C."/>
            <person name="Kuo A."/>
            <person name="Paredez A."/>
            <person name="Chapman J."/>
            <person name="Pham J."/>
            <person name="Shu S."/>
            <person name="Neupane R."/>
            <person name="Cipriano M."/>
            <person name="Mancuso J."/>
            <person name="Tu H."/>
            <person name="Salamov A."/>
            <person name="Lindquist E."/>
            <person name="Shapiro H."/>
            <person name="Lucas S."/>
            <person name="Grigoriev I.V."/>
            <person name="Cande W.Z."/>
            <person name="Fulton C."/>
            <person name="Rokhsar D.S."/>
            <person name="Dawson S.C."/>
        </authorList>
    </citation>
    <scope>NUCLEOTIDE SEQUENCE [LARGE SCALE GENOMIC DNA]</scope>
    <source>
        <strain evidence="3 4">NEG-M</strain>
    </source>
</reference>
<dbReference type="EMBL" id="GG738894">
    <property type="protein sequence ID" value="EFC40142.1"/>
    <property type="molecule type" value="Genomic_DNA"/>
</dbReference>
<feature type="region of interest" description="Disordered" evidence="1">
    <location>
        <begin position="33"/>
        <end position="88"/>
    </location>
</feature>
<gene>
    <name evidence="3" type="ORF">NAEGRDRAFT_71980</name>
</gene>
<evidence type="ECO:0000256" key="2">
    <source>
        <dbReference type="SAM" id="SignalP"/>
    </source>
</evidence>